<dbReference type="HAMAP" id="MF_01192">
    <property type="entry name" value="Xni"/>
    <property type="match status" value="1"/>
</dbReference>
<dbReference type="CDD" id="cd09859">
    <property type="entry name" value="PIN_53EXO"/>
    <property type="match status" value="1"/>
</dbReference>
<keyword evidence="3 10" id="KW-0255">Endonuclease</keyword>
<dbReference type="SMART" id="SM00279">
    <property type="entry name" value="HhH2"/>
    <property type="match status" value="1"/>
</dbReference>
<dbReference type="InterPro" id="IPR002421">
    <property type="entry name" value="5-3_exonuclease"/>
</dbReference>
<evidence type="ECO:0000259" key="11">
    <source>
        <dbReference type="SMART" id="SM00475"/>
    </source>
</evidence>
<dbReference type="GO" id="GO:0017108">
    <property type="term" value="F:5'-flap endonuclease activity"/>
    <property type="evidence" value="ECO:0007669"/>
    <property type="project" value="UniProtKB-UniRule"/>
</dbReference>
<sequence length="259" mass="29297">MLLKWPYMIHLLIVDALNLIRRIHAVQGSPCIPACEHALRQLIQHTHPTHAVAVFDEENRNHSWRHQILPDYKAGRSPMPDNLQQEMPQIRASFEQQGVACWHVEGHEADDLAATLAVKVTSAGHNVTIVSTDKGYCQLLSPNIRIRDYFQKRWLDMPFVQQEFGVLPEQLPDYWGLAGISSSKIPGIQGIGPKTAVTLLQQAGTLDNLFQNLDQQPDKWRNKLESNKEMAFISREVASLRTDLTLSGNLQQLRLTTAT</sequence>
<dbReference type="InterPro" id="IPR022895">
    <property type="entry name" value="Xni"/>
</dbReference>
<dbReference type="EC" id="3.1.-.-" evidence="10"/>
<dbReference type="EMBL" id="FMWJ01000010">
    <property type="protein sequence ID" value="SCZ66007.1"/>
    <property type="molecule type" value="Genomic_DNA"/>
</dbReference>
<accession>A0A1G5QW90</accession>
<dbReference type="PANTHER" id="PTHR42646:SF2">
    <property type="entry name" value="5'-3' EXONUCLEASE FAMILY PROTEIN"/>
    <property type="match status" value="1"/>
</dbReference>
<evidence type="ECO:0000256" key="6">
    <source>
        <dbReference type="ARBA" id="ARBA00022958"/>
    </source>
</evidence>
<dbReference type="Pfam" id="PF02739">
    <property type="entry name" value="5_3_exonuc_N"/>
    <property type="match status" value="1"/>
</dbReference>
<dbReference type="Pfam" id="PF01367">
    <property type="entry name" value="5_3_exonuc"/>
    <property type="match status" value="1"/>
</dbReference>
<keyword evidence="6 10" id="KW-0630">Potassium</keyword>
<dbReference type="Gene3D" id="3.40.50.1010">
    <property type="entry name" value="5'-nuclease"/>
    <property type="match status" value="1"/>
</dbReference>
<feature type="binding site" evidence="10">
    <location>
        <position position="188"/>
    </location>
    <ligand>
        <name>K(+)</name>
        <dbReference type="ChEBI" id="CHEBI:29103"/>
    </ligand>
</feature>
<keyword evidence="2 10" id="KW-0479">Metal-binding</keyword>
<reference evidence="13" key="1">
    <citation type="submission" date="2016-10" db="EMBL/GenBank/DDBJ databases">
        <authorList>
            <person name="Varghese N."/>
            <person name="Submissions S."/>
        </authorList>
    </citation>
    <scope>NUCLEOTIDE SEQUENCE [LARGE SCALE GENOMIC DNA]</scope>
    <source>
        <strain evidence="13">ATCC 29999</strain>
    </source>
</reference>
<keyword evidence="7 10" id="KW-0238">DNA-binding</keyword>
<feature type="binding site" evidence="10">
    <location>
        <position position="191"/>
    </location>
    <ligand>
        <name>K(+)</name>
        <dbReference type="ChEBI" id="CHEBI:29103"/>
    </ligand>
</feature>
<name>A0A1G5QW90_PHOLU</name>
<feature type="binding site" evidence="10">
    <location>
        <position position="186"/>
    </location>
    <ligand>
        <name>K(+)</name>
        <dbReference type="ChEBI" id="CHEBI:29103"/>
    </ligand>
</feature>
<organism evidence="12 13">
    <name type="scientific">Photorhabdus luminescens</name>
    <name type="common">Xenorhabdus luminescens</name>
    <dbReference type="NCBI Taxonomy" id="29488"/>
    <lineage>
        <taxon>Bacteria</taxon>
        <taxon>Pseudomonadati</taxon>
        <taxon>Pseudomonadota</taxon>
        <taxon>Gammaproteobacteria</taxon>
        <taxon>Enterobacterales</taxon>
        <taxon>Morganellaceae</taxon>
        <taxon>Photorhabdus</taxon>
    </lineage>
</organism>
<evidence type="ECO:0000256" key="3">
    <source>
        <dbReference type="ARBA" id="ARBA00022759"/>
    </source>
</evidence>
<dbReference type="InterPro" id="IPR020045">
    <property type="entry name" value="DNA_polI_H3TH"/>
</dbReference>
<evidence type="ECO:0000313" key="13">
    <source>
        <dbReference type="Proteomes" id="UP000183223"/>
    </source>
</evidence>
<dbReference type="Gene3D" id="1.10.150.20">
    <property type="entry name" value="5' to 3' exonuclease, C-terminal subdomain"/>
    <property type="match status" value="1"/>
</dbReference>
<evidence type="ECO:0000256" key="10">
    <source>
        <dbReference type="HAMAP-Rule" id="MF_01192"/>
    </source>
</evidence>
<dbReference type="GO" id="GO:0000287">
    <property type="term" value="F:magnesium ion binding"/>
    <property type="evidence" value="ECO:0007669"/>
    <property type="project" value="UniProtKB-UniRule"/>
</dbReference>
<keyword evidence="13" id="KW-1185">Reference proteome</keyword>
<evidence type="ECO:0000256" key="1">
    <source>
        <dbReference type="ARBA" id="ARBA00022722"/>
    </source>
</evidence>
<keyword evidence="1 10" id="KW-0540">Nuclease</keyword>
<dbReference type="SUPFAM" id="SSF47807">
    <property type="entry name" value="5' to 3' exonuclease, C-terminal subdomain"/>
    <property type="match status" value="1"/>
</dbReference>
<keyword evidence="5 10" id="KW-0460">Magnesium</keyword>
<dbReference type="GO" id="GO:0030955">
    <property type="term" value="F:potassium ion binding"/>
    <property type="evidence" value="ECO:0007669"/>
    <property type="project" value="UniProtKB-UniRule"/>
</dbReference>
<comment type="cofactor">
    <cofactor evidence="10">
        <name>K(+)</name>
        <dbReference type="ChEBI" id="CHEBI:29103"/>
    </cofactor>
    <text evidence="10">Binds 1 K(+) per subunit. The potassium ion strongly increases the affinity for DNA.</text>
</comment>
<dbReference type="AlphaFoldDB" id="A0A1G5QW90"/>
<dbReference type="SUPFAM" id="SSF88723">
    <property type="entry name" value="PIN domain-like"/>
    <property type="match status" value="1"/>
</dbReference>
<feature type="binding site" evidence="10">
    <location>
        <position position="110"/>
    </location>
    <ligand>
        <name>Mg(2+)</name>
        <dbReference type="ChEBI" id="CHEBI:18420"/>
    </ligand>
</feature>
<dbReference type="GO" id="GO:0008409">
    <property type="term" value="F:5'-3' exonuclease activity"/>
    <property type="evidence" value="ECO:0007669"/>
    <property type="project" value="InterPro"/>
</dbReference>
<dbReference type="Proteomes" id="UP000183223">
    <property type="component" value="Unassembled WGS sequence"/>
</dbReference>
<gene>
    <name evidence="10" type="primary">xni</name>
    <name evidence="10" type="synonym">ygdG</name>
    <name evidence="12" type="ORF">SAMN02982990_02481</name>
</gene>
<evidence type="ECO:0000256" key="5">
    <source>
        <dbReference type="ARBA" id="ARBA00022842"/>
    </source>
</evidence>
<dbReference type="FunFam" id="1.10.150.20:FF:000003">
    <property type="entry name" value="DNA polymerase I"/>
    <property type="match status" value="1"/>
</dbReference>
<evidence type="ECO:0000313" key="12">
    <source>
        <dbReference type="EMBL" id="SCZ66007.1"/>
    </source>
</evidence>
<dbReference type="InterPro" id="IPR029060">
    <property type="entry name" value="PIN-like_dom_sf"/>
</dbReference>
<comment type="cofactor">
    <cofactor evidence="10">
        <name>Mg(2+)</name>
        <dbReference type="ChEBI" id="CHEBI:18420"/>
    </cofactor>
    <text evidence="10">Binds 2 Mg(2+) per subunit. Only one magnesium ion has a direct interaction with the protein, the other interactions are indirect.</text>
</comment>
<keyword evidence="4 10" id="KW-0378">Hydrolase</keyword>
<evidence type="ECO:0000256" key="4">
    <source>
        <dbReference type="ARBA" id="ARBA00022801"/>
    </source>
</evidence>
<dbReference type="STRING" id="29488.KS18_15920"/>
<feature type="binding site" evidence="10">
    <location>
        <position position="178"/>
    </location>
    <ligand>
        <name>K(+)</name>
        <dbReference type="ChEBI" id="CHEBI:29103"/>
    </ligand>
</feature>
<feature type="binding site" evidence="10">
    <location>
        <position position="177"/>
    </location>
    <ligand>
        <name>K(+)</name>
        <dbReference type="ChEBI" id="CHEBI:29103"/>
    </ligand>
</feature>
<dbReference type="InterPro" id="IPR008918">
    <property type="entry name" value="HhH2"/>
</dbReference>
<evidence type="ECO:0000256" key="8">
    <source>
        <dbReference type="ARBA" id="ARBA00061117"/>
    </source>
</evidence>
<dbReference type="FunFam" id="3.40.50.1010:FF:000011">
    <property type="entry name" value="Flap endonuclease Xni"/>
    <property type="match status" value="1"/>
</dbReference>
<protein>
    <recommendedName>
        <fullName evidence="9 10">Flap endonuclease Xni</fullName>
        <shortName evidence="10">FEN</shortName>
        <ecNumber evidence="10">3.1.-.-</ecNumber>
    </recommendedName>
</protein>
<dbReference type="PANTHER" id="PTHR42646">
    <property type="entry name" value="FLAP ENDONUCLEASE XNI"/>
    <property type="match status" value="1"/>
</dbReference>
<dbReference type="SMART" id="SM00475">
    <property type="entry name" value="53EXOc"/>
    <property type="match status" value="1"/>
</dbReference>
<dbReference type="GO" id="GO:0033567">
    <property type="term" value="P:DNA replication, Okazaki fragment processing"/>
    <property type="evidence" value="ECO:0007669"/>
    <property type="project" value="UniProtKB-UniRule"/>
</dbReference>
<proteinExistence type="inferred from homology"/>
<comment type="similarity">
    <text evidence="8 10">Belongs to the Xni family.</text>
</comment>
<evidence type="ECO:0000256" key="7">
    <source>
        <dbReference type="ARBA" id="ARBA00023125"/>
    </source>
</evidence>
<comment type="function">
    <text evidence="10">Has flap endonuclease activity. During DNA replication, flap endonucleases cleave the 5'-overhanging flap structure that is generated by displacement synthesis when DNA polymerase encounters the 5'-end of a downstream Okazaki fragment.</text>
</comment>
<dbReference type="InterPro" id="IPR036279">
    <property type="entry name" value="5-3_exonuclease_C_sf"/>
</dbReference>
<evidence type="ECO:0000256" key="9">
    <source>
        <dbReference type="ARBA" id="ARBA00074952"/>
    </source>
</evidence>
<dbReference type="NCBIfam" id="NF007017">
    <property type="entry name" value="PRK09482.1"/>
    <property type="match status" value="1"/>
</dbReference>
<evidence type="ECO:0000256" key="2">
    <source>
        <dbReference type="ARBA" id="ARBA00022723"/>
    </source>
</evidence>
<feature type="domain" description="5'-3' exonuclease" evidence="11">
    <location>
        <begin position="9"/>
        <end position="256"/>
    </location>
</feature>
<dbReference type="InterPro" id="IPR020046">
    <property type="entry name" value="5-3_exonucl_a-hlix_arch_N"/>
</dbReference>
<dbReference type="CDD" id="cd09898">
    <property type="entry name" value="H3TH_53EXO"/>
    <property type="match status" value="1"/>
</dbReference>
<feature type="region of interest" description="Interaction with DNA" evidence="10">
    <location>
        <begin position="190"/>
        <end position="195"/>
    </location>
</feature>
<dbReference type="InterPro" id="IPR038969">
    <property type="entry name" value="FEN"/>
</dbReference>
<dbReference type="GO" id="GO:0003677">
    <property type="term" value="F:DNA binding"/>
    <property type="evidence" value="ECO:0007669"/>
    <property type="project" value="UniProtKB-UniRule"/>
</dbReference>